<evidence type="ECO:0000256" key="1">
    <source>
        <dbReference type="SAM" id="SignalP"/>
    </source>
</evidence>
<dbReference type="Pfam" id="PF08386">
    <property type="entry name" value="Abhydrolase_4"/>
    <property type="match status" value="1"/>
</dbReference>
<dbReference type="EMBL" id="PDEM01000007">
    <property type="protein sequence ID" value="PHZ86544.1"/>
    <property type="molecule type" value="Genomic_DNA"/>
</dbReference>
<evidence type="ECO:0008006" key="6">
    <source>
        <dbReference type="Google" id="ProtNLM"/>
    </source>
</evidence>
<name>A0A2G4YW27_9PROT</name>
<gene>
    <name evidence="4" type="ORF">CRD36_01285</name>
</gene>
<feature type="domain" description="AB hydrolase-1" evidence="2">
    <location>
        <begin position="88"/>
        <end position="220"/>
    </location>
</feature>
<dbReference type="Gene3D" id="3.40.50.1820">
    <property type="entry name" value="alpha/beta hydrolase"/>
    <property type="match status" value="1"/>
</dbReference>
<dbReference type="InterPro" id="IPR000073">
    <property type="entry name" value="AB_hydrolase_1"/>
</dbReference>
<dbReference type="InParanoid" id="A0A2G4YW27"/>
<protein>
    <recommendedName>
        <fullName evidence="6">Alpha/beta hydrolase</fullName>
    </recommendedName>
</protein>
<feature type="chain" id="PRO_5013794440" description="Alpha/beta hydrolase" evidence="1">
    <location>
        <begin position="24"/>
        <end position="485"/>
    </location>
</feature>
<feature type="domain" description="Peptidase S33 tripeptidyl aminopeptidase-like C-terminal" evidence="3">
    <location>
        <begin position="376"/>
        <end position="466"/>
    </location>
</feature>
<dbReference type="InterPro" id="IPR050266">
    <property type="entry name" value="AB_hydrolase_sf"/>
</dbReference>
<dbReference type="InterPro" id="IPR013595">
    <property type="entry name" value="Pept_S33_TAP-like_C"/>
</dbReference>
<evidence type="ECO:0000313" key="4">
    <source>
        <dbReference type="EMBL" id="PHZ86544.1"/>
    </source>
</evidence>
<evidence type="ECO:0000313" key="5">
    <source>
        <dbReference type="Proteomes" id="UP000229730"/>
    </source>
</evidence>
<proteinExistence type="predicted"/>
<accession>A0A2G4YW27</accession>
<organism evidence="4 5">
    <name type="scientific">Paremcibacter congregatus</name>
    <dbReference type="NCBI Taxonomy" id="2043170"/>
    <lineage>
        <taxon>Bacteria</taxon>
        <taxon>Pseudomonadati</taxon>
        <taxon>Pseudomonadota</taxon>
        <taxon>Alphaproteobacteria</taxon>
        <taxon>Emcibacterales</taxon>
        <taxon>Emcibacteraceae</taxon>
        <taxon>Paremcibacter</taxon>
    </lineage>
</organism>
<dbReference type="InterPro" id="IPR029058">
    <property type="entry name" value="AB_hydrolase_fold"/>
</dbReference>
<dbReference type="OrthoDB" id="613638at2"/>
<dbReference type="GO" id="GO:0016020">
    <property type="term" value="C:membrane"/>
    <property type="evidence" value="ECO:0007669"/>
    <property type="project" value="TreeGrafter"/>
</dbReference>
<sequence>MTISKNGLIIAALLSLFSMGSAAAEENTALPSNASELVWGDCPVTIPQSRCGMLTVPENWNNPAHSRKIKVRVVVLEAHNTKNRAEDPVTFITGGPGVSIFLGLNSIAQLQIRENRDIIAMEPRGYGYSDPWLGCENVESLPDCYAKAQKEGIDVTQYNTTSSVKDLEALRKAMNYDRWNVLGVSYGTFLASQYARMYPDSIRAFIMDSPDPLHTSYQWSKVAALNSLERIFTACAADTACGATFPNLRKRFIETMIKLEEKPVTVNGKSFGVKNAFAPIFNAQYMSSSLHRTPILVDALARGDYALLNKVSNMPTFDIPDGLDISRINALGLNASVLCREEIFFPPDPETRVAYTAPWPKKIIEMITPEGWDYDKRCAAWPVPKDNGDLNTPVQIDVPSMVLVGAYDPVTPPEFAEAMLLHMSKGTLVQDPSSAHAISADNRNSCVQNIMSRFITAPTEHLDVSCLLNRKPVHWLLPDEVSLAK</sequence>
<dbReference type="PANTHER" id="PTHR43798">
    <property type="entry name" value="MONOACYLGLYCEROL LIPASE"/>
    <property type="match status" value="1"/>
</dbReference>
<comment type="caution">
    <text evidence="4">The sequence shown here is derived from an EMBL/GenBank/DDBJ whole genome shotgun (WGS) entry which is preliminary data.</text>
</comment>
<dbReference type="PANTHER" id="PTHR43798:SF27">
    <property type="entry name" value="HYDROLASE ALPHA_BETA HYDROLASE FOLD FAMILY"/>
    <property type="match status" value="1"/>
</dbReference>
<evidence type="ECO:0000259" key="2">
    <source>
        <dbReference type="Pfam" id="PF00561"/>
    </source>
</evidence>
<keyword evidence="1" id="KW-0732">Signal</keyword>
<evidence type="ECO:0000259" key="3">
    <source>
        <dbReference type="Pfam" id="PF08386"/>
    </source>
</evidence>
<feature type="signal peptide" evidence="1">
    <location>
        <begin position="1"/>
        <end position="23"/>
    </location>
</feature>
<dbReference type="AlphaFoldDB" id="A0A2G4YW27"/>
<keyword evidence="5" id="KW-1185">Reference proteome</keyword>
<dbReference type="Proteomes" id="UP000229730">
    <property type="component" value="Unassembled WGS sequence"/>
</dbReference>
<reference evidence="4 5" key="1">
    <citation type="submission" date="2017-10" db="EMBL/GenBank/DDBJ databases">
        <title>Frigbacter circumglobatus gen. nov. sp. nov., isolated from sediment cultured in situ.</title>
        <authorList>
            <person name="Zhao Z."/>
        </authorList>
    </citation>
    <scope>NUCLEOTIDE SEQUENCE [LARGE SCALE GENOMIC DNA]</scope>
    <source>
        <strain evidence="4 5">ZYL</strain>
    </source>
</reference>
<dbReference type="Pfam" id="PF00561">
    <property type="entry name" value="Abhydrolase_1"/>
    <property type="match status" value="1"/>
</dbReference>
<dbReference type="RefSeq" id="WP_099470921.1">
    <property type="nucleotide sequence ID" value="NZ_CP041025.1"/>
</dbReference>
<dbReference type="SUPFAM" id="SSF53474">
    <property type="entry name" value="alpha/beta-Hydrolases"/>
    <property type="match status" value="1"/>
</dbReference>